<feature type="domain" description="Histidine kinase" evidence="5">
    <location>
        <begin position="1"/>
        <end position="104"/>
    </location>
</feature>
<dbReference type="PRINTS" id="PR00344">
    <property type="entry name" value="BCTRLSENSOR"/>
</dbReference>
<dbReference type="PROSITE" id="PS50109">
    <property type="entry name" value="HIS_KIN"/>
    <property type="match status" value="1"/>
</dbReference>
<dbReference type="GO" id="GO:0004673">
    <property type="term" value="F:protein histidine kinase activity"/>
    <property type="evidence" value="ECO:0007669"/>
    <property type="project" value="UniProtKB-EC"/>
</dbReference>
<evidence type="ECO:0000256" key="3">
    <source>
        <dbReference type="PROSITE-ProRule" id="PRU00169"/>
    </source>
</evidence>
<sequence>MPDGGKLTLELSNATLDDEYVSSVHDVAAGQYVMLGVTDTGTGMSQEVMARAFDPFFSTKPEGRGTGLGLSMVYGFVKQSGGHIRLYSEIGEGTTVRIYLPRSTDAAVETRAATPGSLKHGNETILVVKDDLRVQSTVVELLSGLGYAVLKANDAEQALAVVASGVHIDLLFTDVVMPGLLRSPEMARRAVQMLPGLKVLFTSGYTQYAIVHGGRLDPGVELLSKRYSRQQFADKVRQVLGGASDVEASEAGAAGTRARAGRGSP</sequence>
<evidence type="ECO:0000259" key="5">
    <source>
        <dbReference type="PROSITE" id="PS50109"/>
    </source>
</evidence>
<dbReference type="InterPro" id="IPR036890">
    <property type="entry name" value="HATPase_C_sf"/>
</dbReference>
<gene>
    <name evidence="7" type="ORF">AWB83_02327</name>
</gene>
<dbReference type="AlphaFoldDB" id="A0A158ATM0"/>
<dbReference type="PANTHER" id="PTHR43065">
    <property type="entry name" value="SENSOR HISTIDINE KINASE"/>
    <property type="match status" value="1"/>
</dbReference>
<dbReference type="Proteomes" id="UP000054978">
    <property type="component" value="Unassembled WGS sequence"/>
</dbReference>
<dbReference type="InterPro" id="IPR011006">
    <property type="entry name" value="CheY-like_superfamily"/>
</dbReference>
<keyword evidence="7" id="KW-0418">Kinase</keyword>
<dbReference type="InterPro" id="IPR001789">
    <property type="entry name" value="Sig_transdc_resp-reg_receiver"/>
</dbReference>
<dbReference type="STRING" id="1777144.AWB83_02327"/>
<keyword evidence="8" id="KW-1185">Reference proteome</keyword>
<comment type="catalytic activity">
    <reaction evidence="1">
        <text>ATP + protein L-histidine = ADP + protein N-phospho-L-histidine.</text>
        <dbReference type="EC" id="2.7.13.3"/>
    </reaction>
</comment>
<evidence type="ECO:0000256" key="2">
    <source>
        <dbReference type="ARBA" id="ARBA00012438"/>
    </source>
</evidence>
<dbReference type="EMBL" id="FCOB02000009">
    <property type="protein sequence ID" value="SAK61095.1"/>
    <property type="molecule type" value="Genomic_DNA"/>
</dbReference>
<dbReference type="SUPFAM" id="SSF55874">
    <property type="entry name" value="ATPase domain of HSP90 chaperone/DNA topoisomerase II/histidine kinase"/>
    <property type="match status" value="1"/>
</dbReference>
<protein>
    <recommendedName>
        <fullName evidence="2">histidine kinase</fullName>
        <ecNumber evidence="2">2.7.13.3</ecNumber>
    </recommendedName>
</protein>
<dbReference type="SMART" id="SM00387">
    <property type="entry name" value="HATPase_c"/>
    <property type="match status" value="1"/>
</dbReference>
<dbReference type="Pfam" id="PF00072">
    <property type="entry name" value="Response_reg"/>
    <property type="match status" value="1"/>
</dbReference>
<dbReference type="SUPFAM" id="SSF52172">
    <property type="entry name" value="CheY-like"/>
    <property type="match status" value="1"/>
</dbReference>
<proteinExistence type="predicted"/>
<dbReference type="Pfam" id="PF02518">
    <property type="entry name" value="HATPase_c"/>
    <property type="match status" value="1"/>
</dbReference>
<evidence type="ECO:0000313" key="7">
    <source>
        <dbReference type="EMBL" id="SAK61095.1"/>
    </source>
</evidence>
<reference evidence="7" key="1">
    <citation type="submission" date="2016-01" db="EMBL/GenBank/DDBJ databases">
        <authorList>
            <person name="Peeters C."/>
        </authorList>
    </citation>
    <scope>NUCLEOTIDE SEQUENCE [LARGE SCALE GENOMIC DNA]</scope>
    <source>
        <strain evidence="7">LMG 29326</strain>
    </source>
</reference>
<feature type="compositionally biased region" description="Low complexity" evidence="4">
    <location>
        <begin position="251"/>
        <end position="265"/>
    </location>
</feature>
<dbReference type="PROSITE" id="PS50110">
    <property type="entry name" value="RESPONSE_REGULATORY"/>
    <property type="match status" value="1"/>
</dbReference>
<evidence type="ECO:0000259" key="6">
    <source>
        <dbReference type="PROSITE" id="PS50110"/>
    </source>
</evidence>
<evidence type="ECO:0000256" key="4">
    <source>
        <dbReference type="SAM" id="MobiDB-lite"/>
    </source>
</evidence>
<keyword evidence="7" id="KW-0808">Transferase</keyword>
<dbReference type="InterPro" id="IPR005467">
    <property type="entry name" value="His_kinase_dom"/>
</dbReference>
<evidence type="ECO:0000313" key="8">
    <source>
        <dbReference type="Proteomes" id="UP000054978"/>
    </source>
</evidence>
<comment type="caution">
    <text evidence="7">The sequence shown here is derived from an EMBL/GenBank/DDBJ whole genome shotgun (WGS) entry which is preliminary data.</text>
</comment>
<feature type="domain" description="Response regulatory" evidence="6">
    <location>
        <begin position="124"/>
        <end position="240"/>
    </location>
</feature>
<feature type="modified residue" description="4-aspartylphosphate" evidence="3">
    <location>
        <position position="174"/>
    </location>
</feature>
<dbReference type="InterPro" id="IPR004358">
    <property type="entry name" value="Sig_transdc_His_kin-like_C"/>
</dbReference>
<name>A0A158ATM0_9BURK</name>
<dbReference type="EC" id="2.7.13.3" evidence="2"/>
<dbReference type="Gene3D" id="3.40.50.2300">
    <property type="match status" value="1"/>
</dbReference>
<dbReference type="PANTHER" id="PTHR43065:SF49">
    <property type="entry name" value="HISTIDINE KINASE"/>
    <property type="match status" value="1"/>
</dbReference>
<accession>A0A158ATM0</accession>
<evidence type="ECO:0000256" key="1">
    <source>
        <dbReference type="ARBA" id="ARBA00000085"/>
    </source>
</evidence>
<dbReference type="Gene3D" id="3.30.565.10">
    <property type="entry name" value="Histidine kinase-like ATPase, C-terminal domain"/>
    <property type="match status" value="1"/>
</dbReference>
<dbReference type="SMART" id="SM00448">
    <property type="entry name" value="REC"/>
    <property type="match status" value="1"/>
</dbReference>
<feature type="region of interest" description="Disordered" evidence="4">
    <location>
        <begin position="243"/>
        <end position="265"/>
    </location>
</feature>
<keyword evidence="3" id="KW-0597">Phosphoprotein</keyword>
<dbReference type="GO" id="GO:0000160">
    <property type="term" value="P:phosphorelay signal transduction system"/>
    <property type="evidence" value="ECO:0007669"/>
    <property type="project" value="InterPro"/>
</dbReference>
<dbReference type="InterPro" id="IPR003594">
    <property type="entry name" value="HATPase_dom"/>
</dbReference>
<organism evidence="7 8">
    <name type="scientific">Caballeronia ptereochthonis</name>
    <dbReference type="NCBI Taxonomy" id="1777144"/>
    <lineage>
        <taxon>Bacteria</taxon>
        <taxon>Pseudomonadati</taxon>
        <taxon>Pseudomonadota</taxon>
        <taxon>Betaproteobacteria</taxon>
        <taxon>Burkholderiales</taxon>
        <taxon>Burkholderiaceae</taxon>
        <taxon>Caballeronia</taxon>
    </lineage>
</organism>